<evidence type="ECO:0000256" key="3">
    <source>
        <dbReference type="ARBA" id="ARBA00012662"/>
    </source>
</evidence>
<dbReference type="PRINTS" id="PR00741">
    <property type="entry name" value="GLHYDRLASE29"/>
</dbReference>
<dbReference type="EC" id="3.2.1.51" evidence="3"/>
<keyword evidence="5" id="KW-0378">Hydrolase</keyword>
<dbReference type="Pfam" id="PF01120">
    <property type="entry name" value="Alpha_L_fucos"/>
    <property type="match status" value="1"/>
</dbReference>
<feature type="signal peptide" evidence="8">
    <location>
        <begin position="1"/>
        <end position="22"/>
    </location>
</feature>
<evidence type="ECO:0000256" key="2">
    <source>
        <dbReference type="ARBA" id="ARBA00007951"/>
    </source>
</evidence>
<dbReference type="GO" id="GO:0006004">
    <property type="term" value="P:fucose metabolic process"/>
    <property type="evidence" value="ECO:0007669"/>
    <property type="project" value="InterPro"/>
</dbReference>
<evidence type="ECO:0000256" key="5">
    <source>
        <dbReference type="ARBA" id="ARBA00022801"/>
    </source>
</evidence>
<dbReference type="Proteomes" id="UP000182248">
    <property type="component" value="Unassembled WGS sequence"/>
</dbReference>
<feature type="site" description="May be important for catalysis" evidence="7">
    <location>
        <position position="266"/>
    </location>
</feature>
<dbReference type="SUPFAM" id="SSF51445">
    <property type="entry name" value="(Trans)glycosidases"/>
    <property type="match status" value="1"/>
</dbReference>
<dbReference type="PANTHER" id="PTHR10030:SF37">
    <property type="entry name" value="ALPHA-L-FUCOSIDASE-RELATED"/>
    <property type="match status" value="1"/>
</dbReference>
<dbReference type="GO" id="GO:0005764">
    <property type="term" value="C:lysosome"/>
    <property type="evidence" value="ECO:0007669"/>
    <property type="project" value="TreeGrafter"/>
</dbReference>
<gene>
    <name evidence="10" type="ORF">SAMN02927921_01755</name>
</gene>
<feature type="domain" description="Glycoside hydrolase family 29 N-terminal" evidence="9">
    <location>
        <begin position="25"/>
        <end position="334"/>
    </location>
</feature>
<evidence type="ECO:0000259" key="9">
    <source>
        <dbReference type="Pfam" id="PF01120"/>
    </source>
</evidence>
<dbReference type="InterPro" id="IPR016286">
    <property type="entry name" value="FUC_metazoa-typ"/>
</dbReference>
<dbReference type="GO" id="GO:0004560">
    <property type="term" value="F:alpha-L-fucosidase activity"/>
    <property type="evidence" value="ECO:0007669"/>
    <property type="project" value="InterPro"/>
</dbReference>
<reference evidence="10 11" key="1">
    <citation type="submission" date="2016-11" db="EMBL/GenBank/DDBJ databases">
        <authorList>
            <person name="Jaros S."/>
            <person name="Januszkiewicz K."/>
            <person name="Wedrychowicz H."/>
        </authorList>
    </citation>
    <scope>NUCLEOTIDE SEQUENCE [LARGE SCALE GENOMIC DNA]</scope>
    <source>
        <strain evidence="10 11">CGMCC 1.12145</strain>
    </source>
</reference>
<comment type="function">
    <text evidence="1">Alpha-L-fucosidase is responsible for hydrolyzing the alpha-1,6-linked fucose joined to the reducing-end N-acetylglucosamine of the carbohydrate moieties of glycoproteins.</text>
</comment>
<dbReference type="OrthoDB" id="1095333at2"/>
<dbReference type="RefSeq" id="WP_072316992.1">
    <property type="nucleotide sequence ID" value="NZ_FPJE01000008.1"/>
</dbReference>
<evidence type="ECO:0000256" key="1">
    <source>
        <dbReference type="ARBA" id="ARBA00004071"/>
    </source>
</evidence>
<evidence type="ECO:0000256" key="7">
    <source>
        <dbReference type="PIRSR" id="PIRSR001092-1"/>
    </source>
</evidence>
<organism evidence="10 11">
    <name type="scientific">Sinomicrobium oceani</name>
    <dbReference type="NCBI Taxonomy" id="1150368"/>
    <lineage>
        <taxon>Bacteria</taxon>
        <taxon>Pseudomonadati</taxon>
        <taxon>Bacteroidota</taxon>
        <taxon>Flavobacteriia</taxon>
        <taxon>Flavobacteriales</taxon>
        <taxon>Flavobacteriaceae</taxon>
        <taxon>Sinomicrobium</taxon>
    </lineage>
</organism>
<feature type="chain" id="PRO_5013312575" description="alpha-L-fucosidase" evidence="8">
    <location>
        <begin position="23"/>
        <end position="456"/>
    </location>
</feature>
<proteinExistence type="inferred from homology"/>
<protein>
    <recommendedName>
        <fullName evidence="3">alpha-L-fucosidase</fullName>
        <ecNumber evidence="3">3.2.1.51</ecNumber>
    </recommendedName>
</protein>
<dbReference type="AlphaFoldDB" id="A0A1K1PIJ5"/>
<keyword evidence="6" id="KW-0326">Glycosidase</keyword>
<dbReference type="EMBL" id="FPJE01000008">
    <property type="protein sequence ID" value="SFW46478.1"/>
    <property type="molecule type" value="Genomic_DNA"/>
</dbReference>
<dbReference type="PIRSF" id="PIRSF001092">
    <property type="entry name" value="Alpha-L-fucosidase"/>
    <property type="match status" value="1"/>
</dbReference>
<dbReference type="PANTHER" id="PTHR10030">
    <property type="entry name" value="ALPHA-L-FUCOSIDASE"/>
    <property type="match status" value="1"/>
</dbReference>
<evidence type="ECO:0000313" key="10">
    <source>
        <dbReference type="EMBL" id="SFW46478.1"/>
    </source>
</evidence>
<evidence type="ECO:0000256" key="4">
    <source>
        <dbReference type="ARBA" id="ARBA00022729"/>
    </source>
</evidence>
<dbReference type="InterPro" id="IPR057739">
    <property type="entry name" value="Glyco_hydro_29_N"/>
</dbReference>
<evidence type="ECO:0000313" key="11">
    <source>
        <dbReference type="Proteomes" id="UP000182248"/>
    </source>
</evidence>
<dbReference type="GO" id="GO:0016139">
    <property type="term" value="P:glycoside catabolic process"/>
    <property type="evidence" value="ECO:0007669"/>
    <property type="project" value="TreeGrafter"/>
</dbReference>
<dbReference type="STRING" id="1150368.SAMN02927921_01755"/>
<dbReference type="InterPro" id="IPR000933">
    <property type="entry name" value="Glyco_hydro_29"/>
</dbReference>
<comment type="similarity">
    <text evidence="2">Belongs to the glycosyl hydrolase 29 family.</text>
</comment>
<accession>A0A1K1PIJ5</accession>
<dbReference type="InterPro" id="IPR017853">
    <property type="entry name" value="GH"/>
</dbReference>
<evidence type="ECO:0000256" key="8">
    <source>
        <dbReference type="SAM" id="SignalP"/>
    </source>
</evidence>
<keyword evidence="4 8" id="KW-0732">Signal</keyword>
<dbReference type="Gene3D" id="3.20.20.80">
    <property type="entry name" value="Glycosidases"/>
    <property type="match status" value="1"/>
</dbReference>
<name>A0A1K1PIJ5_9FLAO</name>
<evidence type="ECO:0000256" key="6">
    <source>
        <dbReference type="ARBA" id="ARBA00023295"/>
    </source>
</evidence>
<dbReference type="SMART" id="SM00812">
    <property type="entry name" value="Alpha_L_fucos"/>
    <property type="match status" value="1"/>
</dbReference>
<sequence length="456" mass="52326">MTKYGLFGLSVLFCIVSSPAQGNEKLAEEVDAQKMEWFADAKLGIFIHWGIYAVNGVDESWSFYNGKISHKDYMDQLRGFTAQKYDPEYWAGLIRESGAQYAVITSRHHDGIALWDTRQGGYTTVKDTPARRDLITPFVQALRKEALKVGIYYSLSNWSHPDYNEFTREEKRYTLKEQPERWKRYLNYMDGQIEELAASYNPDLWWFDGDWEHAAEEWDAPGIRKMLLNKNPETIINSRLQGYGDYSTPEQGVPVFGPPATYWELCLTMNGSWGYQPLDTTYKTPYEVIRIFSDMISMGGNLLLDIGPKANGEIPEEQVHILKELGRWTHKYGEAIYGTRKGIDLHYFYGPTTLSKDRKTIFLFVPGQSQQDIVLKGIKNKIDRITIAGSGEELEYHTKGAIDWAHYPGITYINLPEALTDVYMTVLKVTLDSPLELFNKYGPQPDKKEDGSAEQE</sequence>
<keyword evidence="11" id="KW-1185">Reference proteome</keyword>